<dbReference type="Proteomes" id="UP001269400">
    <property type="component" value="Unassembled WGS sequence"/>
</dbReference>
<accession>A0AAX6NBJ7</accession>
<reference evidence="1" key="2">
    <citation type="submission" date="2022-12" db="EMBL/GenBank/DDBJ databases">
        <authorList>
            <person name="Dechsakulwatana C."/>
            <person name="Rungsihiranrut A."/>
            <person name="Muangchinda C."/>
            <person name="Ningthoujam R."/>
            <person name="Klankeo P."/>
            <person name="Pinyakong O."/>
        </authorList>
    </citation>
    <scope>NUCLEOTIDE SEQUENCE</scope>
    <source>
        <strain evidence="1">TL01-2</strain>
    </source>
</reference>
<dbReference type="AlphaFoldDB" id="A0AAX6NBJ7"/>
<gene>
    <name evidence="1" type="ORF">O0Q50_19160</name>
</gene>
<name>A0AAX6NBJ7_PRIAR</name>
<protein>
    <submittedName>
        <fullName evidence="1">Uncharacterized protein</fullName>
    </submittedName>
</protein>
<reference evidence="1" key="1">
    <citation type="journal article" date="2022" name="J Environ Chem Eng">
        <title>Biodegradation of petroleum oil using a constructed nonpathogenic and heavy metal-tolerant bacterial consortium isolated from marine sponges.</title>
        <authorList>
            <person name="Dechsakulwatana C."/>
            <person name="Rungsihiranrut A."/>
            <person name="Muangchinda C."/>
            <person name="Ningthoujam R."/>
            <person name="Klankeo P."/>
            <person name="Pinyakong O."/>
        </authorList>
    </citation>
    <scope>NUCLEOTIDE SEQUENCE</scope>
    <source>
        <strain evidence="1">TL01-2</strain>
    </source>
</reference>
<proteinExistence type="predicted"/>
<dbReference type="RefSeq" id="WP_316910521.1">
    <property type="nucleotide sequence ID" value="NZ_JAPTGD010000002.1"/>
</dbReference>
<organism evidence="1 2">
    <name type="scientific">Priestia aryabhattai</name>
    <name type="common">Bacillus aryabhattai</name>
    <dbReference type="NCBI Taxonomy" id="412384"/>
    <lineage>
        <taxon>Bacteria</taxon>
        <taxon>Bacillati</taxon>
        <taxon>Bacillota</taxon>
        <taxon>Bacilli</taxon>
        <taxon>Bacillales</taxon>
        <taxon>Bacillaceae</taxon>
        <taxon>Priestia</taxon>
    </lineage>
</organism>
<comment type="caution">
    <text evidence="1">The sequence shown here is derived from an EMBL/GenBank/DDBJ whole genome shotgun (WGS) entry which is preliminary data.</text>
</comment>
<evidence type="ECO:0000313" key="1">
    <source>
        <dbReference type="EMBL" id="MDU9693293.1"/>
    </source>
</evidence>
<sequence length="202" mass="22973">MKLAELNYVEYSDDSTGMDIHVIWDYSNKGLGYQVSIWDGEQYDAALNIEEYELGSGITKITEISNLEEMFKGLEIIADTYLRALNSNDISVKEAFTLCTNLTEKDIQEKMREDSEKEASSKVLCADCGDKAQLKTANGKNICKDCRGRLYWECVHCKELFDDDHTRLTPKEAYCINHIAANEEGNYVTPKGEVYTEEEMQG</sequence>
<dbReference type="EMBL" id="JAPTGD010000002">
    <property type="protein sequence ID" value="MDU9693293.1"/>
    <property type="molecule type" value="Genomic_DNA"/>
</dbReference>
<evidence type="ECO:0000313" key="2">
    <source>
        <dbReference type="Proteomes" id="UP001269400"/>
    </source>
</evidence>